<feature type="non-terminal residue" evidence="2">
    <location>
        <position position="127"/>
    </location>
</feature>
<organism evidence="2 3">
    <name type="scientific">Trifolium medium</name>
    <dbReference type="NCBI Taxonomy" id="97028"/>
    <lineage>
        <taxon>Eukaryota</taxon>
        <taxon>Viridiplantae</taxon>
        <taxon>Streptophyta</taxon>
        <taxon>Embryophyta</taxon>
        <taxon>Tracheophyta</taxon>
        <taxon>Spermatophyta</taxon>
        <taxon>Magnoliopsida</taxon>
        <taxon>eudicotyledons</taxon>
        <taxon>Gunneridae</taxon>
        <taxon>Pentapetalae</taxon>
        <taxon>rosids</taxon>
        <taxon>fabids</taxon>
        <taxon>Fabales</taxon>
        <taxon>Fabaceae</taxon>
        <taxon>Papilionoideae</taxon>
        <taxon>50 kb inversion clade</taxon>
        <taxon>NPAAA clade</taxon>
        <taxon>Hologalegina</taxon>
        <taxon>IRL clade</taxon>
        <taxon>Trifolieae</taxon>
        <taxon>Trifolium</taxon>
    </lineage>
</organism>
<keyword evidence="3" id="KW-1185">Reference proteome</keyword>
<evidence type="ECO:0000313" key="2">
    <source>
        <dbReference type="EMBL" id="MCI38017.1"/>
    </source>
</evidence>
<reference evidence="2 3" key="1">
    <citation type="journal article" date="2018" name="Front. Plant Sci.">
        <title>Red Clover (Trifolium pratense) and Zigzag Clover (T. medium) - A Picture of Genomic Similarities and Differences.</title>
        <authorList>
            <person name="Dluhosova J."/>
            <person name="Istvanek J."/>
            <person name="Nedelnik J."/>
            <person name="Repkova J."/>
        </authorList>
    </citation>
    <scope>NUCLEOTIDE SEQUENCE [LARGE SCALE GENOMIC DNA]</scope>
    <source>
        <strain evidence="3">cv. 10/8</strain>
        <tissue evidence="2">Leaf</tissue>
    </source>
</reference>
<feature type="non-terminal residue" evidence="2">
    <location>
        <position position="1"/>
    </location>
</feature>
<feature type="region of interest" description="Disordered" evidence="1">
    <location>
        <begin position="55"/>
        <end position="127"/>
    </location>
</feature>
<feature type="region of interest" description="Disordered" evidence="1">
    <location>
        <begin position="1"/>
        <end position="34"/>
    </location>
</feature>
<comment type="caution">
    <text evidence="2">The sequence shown here is derived from an EMBL/GenBank/DDBJ whole genome shotgun (WGS) entry which is preliminary data.</text>
</comment>
<dbReference type="EMBL" id="LXQA010250987">
    <property type="protein sequence ID" value="MCI38017.1"/>
    <property type="molecule type" value="Genomic_DNA"/>
</dbReference>
<feature type="compositionally biased region" description="Basic and acidic residues" evidence="1">
    <location>
        <begin position="1"/>
        <end position="20"/>
    </location>
</feature>
<name>A0A392RP79_9FABA</name>
<dbReference type="Proteomes" id="UP000265520">
    <property type="component" value="Unassembled WGS sequence"/>
</dbReference>
<evidence type="ECO:0000313" key="3">
    <source>
        <dbReference type="Proteomes" id="UP000265520"/>
    </source>
</evidence>
<accession>A0A392RP79</accession>
<evidence type="ECO:0000256" key="1">
    <source>
        <dbReference type="SAM" id="MobiDB-lite"/>
    </source>
</evidence>
<protein>
    <submittedName>
        <fullName evidence="2">Uncharacterized protein</fullName>
    </submittedName>
</protein>
<sequence length="127" mass="13635">EKVAEVPEKPKSGETLDEPRMGANDTVDVTPQPFGDVNELVATSDKATIEPVVESVKEKTTSSDVVQDVGASSVQPNPDATITESFGVSSESDPGTDEEEEVKDKQDNNDTPDVVENSQTEESREKI</sequence>
<proteinExistence type="predicted"/>
<feature type="compositionally biased region" description="Polar residues" evidence="1">
    <location>
        <begin position="62"/>
        <end position="93"/>
    </location>
</feature>
<dbReference type="AlphaFoldDB" id="A0A392RP79"/>